<proteinExistence type="predicted"/>
<protein>
    <submittedName>
        <fullName evidence="1">Uncharacterized protein</fullName>
    </submittedName>
</protein>
<name>A0A939LQI7_9CELL</name>
<dbReference type="EMBL" id="JAGEMK010000004">
    <property type="protein sequence ID" value="MBO1752158.1"/>
    <property type="molecule type" value="Genomic_DNA"/>
</dbReference>
<comment type="caution">
    <text evidence="1">The sequence shown here is derived from an EMBL/GenBank/DDBJ whole genome shotgun (WGS) entry which is preliminary data.</text>
</comment>
<accession>A0A939LQI7</accession>
<dbReference type="RefSeq" id="WP_208055842.1">
    <property type="nucleotide sequence ID" value="NZ_JAGEMK010000004.1"/>
</dbReference>
<gene>
    <name evidence="1" type="ORF">J4G33_10115</name>
</gene>
<evidence type="ECO:0000313" key="1">
    <source>
        <dbReference type="EMBL" id="MBO1752158.1"/>
    </source>
</evidence>
<dbReference type="AlphaFoldDB" id="A0A939LQI7"/>
<sequence length="415" mass="45327">MDSQIAAGLHINWEWQAAPNVRAPELAATWSRLTITVDDVIATLVEERGASHGVRKSLDVPTYPLAEWLALNWWNLNTMAHRPADNGVELSRAGDGFAWPEMTLRTDLGTVWIDIRRRDRDPDFVRFLSEGRAVLETQDVTSEIARFIDATARRLEDQSITGTLLQQEWAAIQGAEPDEVEFCTVAAAWGLDPYNTPPDDTQVLIAAVDALGNSALVAQLARAVELSDIRATESWLFDASRRIRMGVRVPHSRESQMSRLAYSRPWLDGYEHAAALRRALAPEPSRPVSIEDFVGITAVAGQAPAMLAGLVAVGNDSAGVVLPQVGPTATRFAAARALGRMMTSRSDGLSVMTHSGRYLEKVERAFAAEFLAPAAGISEMAAGDYSEAAVKRIAKRFQVNPVVIQHQIDNQILAA</sequence>
<organism evidence="1 2">
    <name type="scientific">Actinotalea soli</name>
    <dbReference type="NCBI Taxonomy" id="2819234"/>
    <lineage>
        <taxon>Bacteria</taxon>
        <taxon>Bacillati</taxon>
        <taxon>Actinomycetota</taxon>
        <taxon>Actinomycetes</taxon>
        <taxon>Micrococcales</taxon>
        <taxon>Cellulomonadaceae</taxon>
        <taxon>Actinotalea</taxon>
    </lineage>
</organism>
<reference evidence="1" key="1">
    <citation type="submission" date="2021-03" db="EMBL/GenBank/DDBJ databases">
        <title>Actinotalea soli sp. nov., isolated from soil.</title>
        <authorList>
            <person name="Ping W."/>
            <person name="Zhang J."/>
        </authorList>
    </citation>
    <scope>NUCLEOTIDE SEQUENCE</scope>
    <source>
        <strain evidence="1">BY-33</strain>
    </source>
</reference>
<keyword evidence="2" id="KW-1185">Reference proteome</keyword>
<dbReference type="Proteomes" id="UP000664209">
    <property type="component" value="Unassembled WGS sequence"/>
</dbReference>
<evidence type="ECO:0000313" key="2">
    <source>
        <dbReference type="Proteomes" id="UP000664209"/>
    </source>
</evidence>